<feature type="non-terminal residue" evidence="8">
    <location>
        <position position="976"/>
    </location>
</feature>
<feature type="non-terminal residue" evidence="8">
    <location>
        <position position="1"/>
    </location>
</feature>
<dbReference type="PROSITE" id="PS50893">
    <property type="entry name" value="ABC_TRANSPORTER_2"/>
    <property type="match status" value="2"/>
</dbReference>
<dbReference type="AlphaFoldDB" id="A0A813FCK3"/>
<dbReference type="CDD" id="cd03221">
    <property type="entry name" value="ABCF_EF-3"/>
    <property type="match status" value="1"/>
</dbReference>
<dbReference type="EMBL" id="CAJNNV010024361">
    <property type="protein sequence ID" value="CAE8609575.1"/>
    <property type="molecule type" value="Genomic_DNA"/>
</dbReference>
<dbReference type="GO" id="GO:0016887">
    <property type="term" value="F:ATP hydrolysis activity"/>
    <property type="evidence" value="ECO:0007669"/>
    <property type="project" value="InterPro"/>
</dbReference>
<dbReference type="PANTHER" id="PTHR19211:SF134">
    <property type="entry name" value="ABC TRANSPORTER DOMAIN-CONTAINING PROTEIN"/>
    <property type="match status" value="1"/>
</dbReference>
<dbReference type="Pfam" id="PF12848">
    <property type="entry name" value="ABC_tran_Xtn"/>
    <property type="match status" value="1"/>
</dbReference>
<dbReference type="InterPro" id="IPR032781">
    <property type="entry name" value="ABC_tran_Xtn"/>
</dbReference>
<comment type="subcellular location">
    <subcellularLocation>
        <location evidence="1">Cytoplasm</location>
    </subcellularLocation>
</comment>
<comment type="caution">
    <text evidence="8">The sequence shown here is derived from an EMBL/GenBank/DDBJ whole genome shotgun (WGS) entry which is preliminary data.</text>
</comment>
<evidence type="ECO:0000256" key="6">
    <source>
        <dbReference type="SAM" id="MobiDB-lite"/>
    </source>
</evidence>
<dbReference type="GO" id="GO:0005524">
    <property type="term" value="F:ATP binding"/>
    <property type="evidence" value="ECO:0007669"/>
    <property type="project" value="UniProtKB-KW"/>
</dbReference>
<dbReference type="InterPro" id="IPR017871">
    <property type="entry name" value="ABC_transporter-like_CS"/>
</dbReference>
<reference evidence="8" key="1">
    <citation type="submission" date="2021-02" db="EMBL/GenBank/DDBJ databases">
        <authorList>
            <person name="Dougan E. K."/>
            <person name="Rhodes N."/>
            <person name="Thang M."/>
            <person name="Chan C."/>
        </authorList>
    </citation>
    <scope>NUCLEOTIDE SEQUENCE</scope>
</reference>
<dbReference type="InterPro" id="IPR047038">
    <property type="entry name" value="eEF3_chromodomain-like_sf"/>
</dbReference>
<dbReference type="PROSITE" id="PS00211">
    <property type="entry name" value="ABC_TRANSPORTER_1"/>
    <property type="match status" value="2"/>
</dbReference>
<dbReference type="GO" id="GO:0005737">
    <property type="term" value="C:cytoplasm"/>
    <property type="evidence" value="ECO:0007669"/>
    <property type="project" value="UniProtKB-SubCell"/>
</dbReference>
<dbReference type="Proteomes" id="UP000654075">
    <property type="component" value="Unassembled WGS sequence"/>
</dbReference>
<dbReference type="SMART" id="SM00382">
    <property type="entry name" value="AAA"/>
    <property type="match status" value="2"/>
</dbReference>
<dbReference type="InterPro" id="IPR027417">
    <property type="entry name" value="P-loop_NTPase"/>
</dbReference>
<feature type="domain" description="ABC transporter" evidence="7">
    <location>
        <begin position="598"/>
        <end position="841"/>
    </location>
</feature>
<evidence type="ECO:0000313" key="9">
    <source>
        <dbReference type="Proteomes" id="UP000654075"/>
    </source>
</evidence>
<dbReference type="FunFam" id="3.40.50.300:FF:001135">
    <property type="entry name" value="ABC transporter F family member 3"/>
    <property type="match status" value="1"/>
</dbReference>
<evidence type="ECO:0000259" key="7">
    <source>
        <dbReference type="PROSITE" id="PS50893"/>
    </source>
</evidence>
<keyword evidence="2" id="KW-0963">Cytoplasm</keyword>
<dbReference type="InterPro" id="IPR003593">
    <property type="entry name" value="AAA+_ATPase"/>
</dbReference>
<dbReference type="InterPro" id="IPR003439">
    <property type="entry name" value="ABC_transporter-like_ATP-bd"/>
</dbReference>
<keyword evidence="3" id="KW-0677">Repeat</keyword>
<dbReference type="PANTHER" id="PTHR19211">
    <property type="entry name" value="ATP-BINDING TRANSPORT PROTEIN-RELATED"/>
    <property type="match status" value="1"/>
</dbReference>
<dbReference type="Gene3D" id="2.40.50.990">
    <property type="match status" value="1"/>
</dbReference>
<organism evidence="8 9">
    <name type="scientific">Polarella glacialis</name>
    <name type="common">Dinoflagellate</name>
    <dbReference type="NCBI Taxonomy" id="89957"/>
    <lineage>
        <taxon>Eukaryota</taxon>
        <taxon>Sar</taxon>
        <taxon>Alveolata</taxon>
        <taxon>Dinophyceae</taxon>
        <taxon>Suessiales</taxon>
        <taxon>Suessiaceae</taxon>
        <taxon>Polarella</taxon>
    </lineage>
</organism>
<dbReference type="OrthoDB" id="436645at2759"/>
<evidence type="ECO:0000256" key="1">
    <source>
        <dbReference type="ARBA" id="ARBA00004496"/>
    </source>
</evidence>
<gene>
    <name evidence="8" type="ORF">PGLA1383_LOCUS27402</name>
</gene>
<feature type="domain" description="ABC transporter" evidence="7">
    <location>
        <begin position="228"/>
        <end position="550"/>
    </location>
</feature>
<accession>A0A813FCK3</accession>
<keyword evidence="4" id="KW-0547">Nucleotide-binding</keyword>
<name>A0A813FCK3_POLGL</name>
<dbReference type="Gene3D" id="3.40.50.300">
    <property type="entry name" value="P-loop containing nucleotide triphosphate hydrolases"/>
    <property type="match status" value="4"/>
</dbReference>
<evidence type="ECO:0000313" key="8">
    <source>
        <dbReference type="EMBL" id="CAE8609575.1"/>
    </source>
</evidence>
<protein>
    <recommendedName>
        <fullName evidence="7">ABC transporter domain-containing protein</fullName>
    </recommendedName>
</protein>
<evidence type="ECO:0000256" key="5">
    <source>
        <dbReference type="ARBA" id="ARBA00022840"/>
    </source>
</evidence>
<dbReference type="InterPro" id="IPR050611">
    <property type="entry name" value="ABCF"/>
</dbReference>
<dbReference type="SUPFAM" id="SSF52540">
    <property type="entry name" value="P-loop containing nucleoside triphosphate hydrolases"/>
    <property type="match status" value="4"/>
</dbReference>
<proteinExistence type="predicted"/>
<keyword evidence="5" id="KW-0067">ATP-binding</keyword>
<dbReference type="Pfam" id="PF00005">
    <property type="entry name" value="ABC_tran"/>
    <property type="match status" value="4"/>
</dbReference>
<feature type="region of interest" description="Disordered" evidence="6">
    <location>
        <begin position="185"/>
        <end position="208"/>
    </location>
</feature>
<evidence type="ECO:0000256" key="2">
    <source>
        <dbReference type="ARBA" id="ARBA00022490"/>
    </source>
</evidence>
<evidence type="ECO:0000256" key="4">
    <source>
        <dbReference type="ARBA" id="ARBA00022741"/>
    </source>
</evidence>
<evidence type="ECO:0000256" key="3">
    <source>
        <dbReference type="ARBA" id="ARBA00022737"/>
    </source>
</evidence>
<keyword evidence="9" id="KW-1185">Reference proteome</keyword>
<sequence length="976" mass="109164">MSRVAVGDLPGMEKLKCYHLEHEGILDKIDKSMSCSDFVKIKCPNIEADVTSKALNETGFDDAMFNKAVGELSGGWKMRLALACAVSQGADVFLLDEPTNHLDVVAVKWLREFLVREGQGRRLTAMIISHDAAFLNHVCTDIIHFSPDSKLIYYEGNFDDFRTKTKMDADGARDVLNVRGHAGKIEEEAQADEPTAPPGEADADGDGEMRFPIPGKIEGLGSAGKPVATVTNLNFRYFDDSPLILKEVTVRLTMNSRIGVVGRNGAGKSTLLNLLAGELLPPDDESGELSAVWRHRNLRLSYMAQHHFFHLEEFLKSTPLHYMQVRFRNGWDEEAQKRLTLPQTPEEEEYRKEMAVKYGKRGKEVLTLLSRAKKGKSVLYEVHWKGLDDPKQNTYEPISKLRLMGVEKMAAALDDRIACAETAMRPLTTREIVKHLEPFGISEHMTCHRMIGGFSAGQKSKLMMGATMWTKPHVIAFDEPTNYLDFATVNTLAKAIKLFRGGTIVVTHNEDFLKQTCEEIWRVEDGRVTIEDVHGTKKNVTNKAQAASMKAKSDQMKKQMQADLGREERAKSGPTEAELALQVYLKARAALGAPKADIKLQNVDLRSLDGGELLLGTDLTLNQGRRYGLIGRNGAGKSTLLREIAYYKFDKFPKNLKVLIVEQEVMGDARHPIQWVLDSDVERRLLLAQQKELQEEKDLPDVVKLKEVSDRLEEIGAHEAEPRAARILRGLQFTDDLLQTPTSSLSGGWRMRVSLASALFAQPELLLLDEPTNHLDFPAVMYLEEYLQSFKNICVIVSHDRGFLNSVCTDIVLLNGRKLAYYKGDYDTFQATVKMTRLAQQSAYDSQQKEISHIMEFINHHDERPKIVAQKASKQKMLDKMEKIEDPSITFNDSGSLSITFPNPGALPKNELISFDDISFGYPDRAALFTKATANLDIKGRIGILGANGAGKSTLLKVMQGKLIPQTGSLQVNRNM</sequence>